<organism evidence="2 3">
    <name type="scientific">Natrialba swarupiae</name>
    <dbReference type="NCBI Taxonomy" id="2448032"/>
    <lineage>
        <taxon>Archaea</taxon>
        <taxon>Methanobacteriati</taxon>
        <taxon>Methanobacteriota</taxon>
        <taxon>Stenosarchaea group</taxon>
        <taxon>Halobacteria</taxon>
        <taxon>Halobacteriales</taxon>
        <taxon>Natrialbaceae</taxon>
        <taxon>Natrialba</taxon>
    </lineage>
</organism>
<dbReference type="AlphaFoldDB" id="A0A5D5AV75"/>
<dbReference type="PROSITE" id="PS51257">
    <property type="entry name" value="PROKAR_LIPOPROTEIN"/>
    <property type="match status" value="1"/>
</dbReference>
<dbReference type="InterPro" id="IPR052944">
    <property type="entry name" value="Sporulation_related"/>
</dbReference>
<proteinExistence type="predicted"/>
<accession>A0A5D5AV75</accession>
<dbReference type="SUPFAM" id="SSF89392">
    <property type="entry name" value="Prokaryotic lipoproteins and lipoprotein localization factors"/>
    <property type="match status" value="1"/>
</dbReference>
<dbReference type="PANTHER" id="PTHR37507">
    <property type="entry name" value="SPORULATION PROTEIN YDCC"/>
    <property type="match status" value="1"/>
</dbReference>
<keyword evidence="3" id="KW-1185">Reference proteome</keyword>
<reference evidence="2 3" key="1">
    <citation type="submission" date="2019-08" db="EMBL/GenBank/DDBJ databases">
        <title>Archaea genome.</title>
        <authorList>
            <person name="Kajale S."/>
            <person name="Shouche Y."/>
            <person name="Deshpande N."/>
            <person name="Sharma A."/>
        </authorList>
    </citation>
    <scope>NUCLEOTIDE SEQUENCE [LARGE SCALE GENOMIC DNA]</scope>
    <source>
        <strain evidence="2 3">ESP3B_9</strain>
    </source>
</reference>
<keyword evidence="2" id="KW-0449">Lipoprotein</keyword>
<dbReference type="PANTHER" id="PTHR37507:SF2">
    <property type="entry name" value="SPORULATION PROTEIN YDCC"/>
    <property type="match status" value="1"/>
</dbReference>
<feature type="region of interest" description="Disordered" evidence="1">
    <location>
        <begin position="238"/>
        <end position="259"/>
    </location>
</feature>
<evidence type="ECO:0000313" key="3">
    <source>
        <dbReference type="Proteomes" id="UP000324104"/>
    </source>
</evidence>
<comment type="caution">
    <text evidence="2">The sequence shown here is derived from an EMBL/GenBank/DDBJ whole genome shotgun (WGS) entry which is preliminary data.</text>
</comment>
<gene>
    <name evidence="2" type="ORF">FYC77_04975</name>
</gene>
<protein>
    <submittedName>
        <fullName evidence="2">Outer membrane lipoprotein carrier protein LolA</fullName>
    </submittedName>
</protein>
<evidence type="ECO:0000256" key="1">
    <source>
        <dbReference type="SAM" id="MobiDB-lite"/>
    </source>
</evidence>
<dbReference type="RefSeq" id="WP_149080405.1">
    <property type="nucleotide sequence ID" value="NZ_VTAW01000004.1"/>
</dbReference>
<dbReference type="Proteomes" id="UP000324104">
    <property type="component" value="Unassembled WGS sequence"/>
</dbReference>
<dbReference type="Gene3D" id="2.50.20.10">
    <property type="entry name" value="Lipoprotein localisation LolA/LolB/LppX"/>
    <property type="match status" value="1"/>
</dbReference>
<dbReference type="EMBL" id="VTAW01000004">
    <property type="protein sequence ID" value="TYT63001.1"/>
    <property type="molecule type" value="Genomic_DNA"/>
</dbReference>
<feature type="region of interest" description="Disordered" evidence="1">
    <location>
        <begin position="283"/>
        <end position="305"/>
    </location>
</feature>
<sequence>MPSSPRYRRSLPIVVLVVALLTAGCVAVPGDSVTGEEIADRLENDEVPSEVSATLEVRTVVDGETTQYEEDVWLREEGTTRIETGDGDLIVSDGDRRWHHEPETDSVQYIEVDPDSQSMLEGLYGQQERYLTDDSYALSDVEETTLDGRETYRLAFDPPEDETIERSIDVLVGDTEYTVPLETSEHDVENRHAERVEVWLDRETLFPVSHRVVGDSAELETTYTDLEIEPGLEDDLFEFDPSSESDEANGEIDDGGDGDEFEAIVLPSIEEFESVDEADETVSFPVGAPDPDALPDGVERNGVSRYEFPDENRTQVSVFYRGANGTVSTTTSDGPRTFATGGESIEIGTATGSIATTDEGTELQWSCEDRYYSVFADDAFGDDVAVDLAESIADGCP</sequence>
<name>A0A5D5AV75_9EURY</name>
<dbReference type="InterPro" id="IPR029046">
    <property type="entry name" value="LolA/LolB/LppX"/>
</dbReference>
<evidence type="ECO:0000313" key="2">
    <source>
        <dbReference type="EMBL" id="TYT63001.1"/>
    </source>
</evidence>